<dbReference type="EMBL" id="QKZK01000044">
    <property type="protein sequence ID" value="PZX10961.1"/>
    <property type="molecule type" value="Genomic_DNA"/>
</dbReference>
<dbReference type="OrthoDB" id="1115705at2"/>
<gene>
    <name evidence="1" type="ORF">LX69_03221</name>
</gene>
<organism evidence="1 2">
    <name type="scientific">Breznakibacter xylanolyticus</name>
    <dbReference type="NCBI Taxonomy" id="990"/>
    <lineage>
        <taxon>Bacteria</taxon>
        <taxon>Pseudomonadati</taxon>
        <taxon>Bacteroidota</taxon>
        <taxon>Bacteroidia</taxon>
        <taxon>Marinilabiliales</taxon>
        <taxon>Marinilabiliaceae</taxon>
        <taxon>Breznakibacter</taxon>
    </lineage>
</organism>
<protein>
    <submittedName>
        <fullName evidence="1">Uncharacterized protein</fullName>
    </submittedName>
</protein>
<accession>A0A2W7MTU7</accession>
<dbReference type="RefSeq" id="WP_146260771.1">
    <property type="nucleotide sequence ID" value="NZ_QKZK01000044.1"/>
</dbReference>
<proteinExistence type="predicted"/>
<keyword evidence="2" id="KW-1185">Reference proteome</keyword>
<comment type="caution">
    <text evidence="1">The sequence shown here is derived from an EMBL/GenBank/DDBJ whole genome shotgun (WGS) entry which is preliminary data.</text>
</comment>
<evidence type="ECO:0000313" key="1">
    <source>
        <dbReference type="EMBL" id="PZX10961.1"/>
    </source>
</evidence>
<dbReference type="Pfam" id="PF19867">
    <property type="entry name" value="DUF6340"/>
    <property type="match status" value="1"/>
</dbReference>
<sequence>MTTVRLMWFVLLFPLLWWGCVTSVPYQMQVIRPAQVTIPPLIKSVMVIDNSFPLTDSVGVNVFMQDTFATQIFFRDVVDSIAMVVNKGLAQELAARRFFDTVHVIPVSFNGPLGFDGKPLMLDRVALLSDSMNVDGAVVLNSYDYEPALKYTRSDIYGFYDCIQSIRFVVEWLFVDARTGISLDRHIQVDTLYWRGSVNGLLYPVDGIPDLAAAIVETGKYMGYYHADRLAPYWEPVVRHYYPRGSGYYPEAQSWVILNKWDEAEKIWFHLYKGSRGAEKARLAMNIALAKEIQGKMEDAARWAYHGWELFLLKKFAHEHDADKAKAYYLDLVKRHADVKKLSQQYGTPLN</sequence>
<dbReference type="AlphaFoldDB" id="A0A2W7MTU7"/>
<dbReference type="Proteomes" id="UP000249239">
    <property type="component" value="Unassembled WGS sequence"/>
</dbReference>
<dbReference type="InterPro" id="IPR045921">
    <property type="entry name" value="DUF6340"/>
</dbReference>
<name>A0A2W7MTU7_9BACT</name>
<reference evidence="1 2" key="1">
    <citation type="submission" date="2018-06" db="EMBL/GenBank/DDBJ databases">
        <title>Genomic Encyclopedia of Archaeal and Bacterial Type Strains, Phase II (KMG-II): from individual species to whole genera.</title>
        <authorList>
            <person name="Goeker M."/>
        </authorList>
    </citation>
    <scope>NUCLEOTIDE SEQUENCE [LARGE SCALE GENOMIC DNA]</scope>
    <source>
        <strain evidence="1 2">DSM 6779</strain>
    </source>
</reference>
<evidence type="ECO:0000313" key="2">
    <source>
        <dbReference type="Proteomes" id="UP000249239"/>
    </source>
</evidence>